<accession>A0A0A7GI19</accession>
<dbReference type="Proteomes" id="UP000030624">
    <property type="component" value="Chromosome"/>
</dbReference>
<sequence>MRDTYHREGLDVIHIQQGDIVLIEIKDDELIIHKKDHYG</sequence>
<gene>
    <name evidence="1" type="ORF">GACE_1541</name>
</gene>
<dbReference type="HOGENOM" id="CLU_3302590_0_0_2"/>
<protein>
    <submittedName>
        <fullName evidence="1">Uncharacterized protein</fullName>
    </submittedName>
</protein>
<evidence type="ECO:0000313" key="1">
    <source>
        <dbReference type="EMBL" id="AIY90576.1"/>
    </source>
</evidence>
<dbReference type="STRING" id="565033.GACE_1541"/>
<reference evidence="1 2" key="1">
    <citation type="journal article" date="2015" name="Appl. Environ. Microbiol.">
        <title>The Geoglobus acetivorans genome: Fe(III) reduction, acetate utilization, autotrophic growth, and degradation of aromatic compounds in a hyperthermophilic archaeon.</title>
        <authorList>
            <person name="Mardanov A.V."/>
            <person name="Slododkina G.B."/>
            <person name="Slobodkin A.I."/>
            <person name="Beletsky A.V."/>
            <person name="Gavrilov S.N."/>
            <person name="Kublanov I.V."/>
            <person name="Bonch-Osmolovskaya E.A."/>
            <person name="Skryabin K.G."/>
            <person name="Ravin N.V."/>
        </authorList>
    </citation>
    <scope>NUCLEOTIDE SEQUENCE [LARGE SCALE GENOMIC DNA]</scope>
    <source>
        <strain evidence="1 2">SBH6</strain>
    </source>
</reference>
<proteinExistence type="predicted"/>
<evidence type="ECO:0000313" key="2">
    <source>
        <dbReference type="Proteomes" id="UP000030624"/>
    </source>
</evidence>
<organism evidence="1 2">
    <name type="scientific">Geoglobus acetivorans</name>
    <dbReference type="NCBI Taxonomy" id="565033"/>
    <lineage>
        <taxon>Archaea</taxon>
        <taxon>Methanobacteriati</taxon>
        <taxon>Methanobacteriota</taxon>
        <taxon>Archaeoglobi</taxon>
        <taxon>Archaeoglobales</taxon>
        <taxon>Archaeoglobaceae</taxon>
        <taxon>Geoglobus</taxon>
    </lineage>
</organism>
<dbReference type="EMBL" id="CP009552">
    <property type="protein sequence ID" value="AIY90576.1"/>
    <property type="molecule type" value="Genomic_DNA"/>
</dbReference>
<dbReference type="AlphaFoldDB" id="A0A0A7GI19"/>
<dbReference type="KEGG" id="gac:GACE_1541"/>
<name>A0A0A7GI19_GEOAI</name>